<dbReference type="InterPro" id="IPR037135">
    <property type="entry name" value="DUF1653-like_dom_sf"/>
</dbReference>
<feature type="domain" description="DUF1653" evidence="1">
    <location>
        <begin position="11"/>
        <end position="64"/>
    </location>
</feature>
<dbReference type="EMBL" id="LWQT01000038">
    <property type="protein sequence ID" value="OAN53962.1"/>
    <property type="molecule type" value="Genomic_DNA"/>
</dbReference>
<dbReference type="Gene3D" id="2.30.30.320">
    <property type="entry name" value="DUF1653-like domain"/>
    <property type="match status" value="1"/>
</dbReference>
<dbReference type="STRING" id="1285242.A6A04_13260"/>
<proteinExistence type="predicted"/>
<comment type="caution">
    <text evidence="2">The sequence shown here is derived from an EMBL/GenBank/DDBJ whole genome shotgun (WGS) entry which is preliminary data.</text>
</comment>
<dbReference type="Proteomes" id="UP000078428">
    <property type="component" value="Unassembled WGS sequence"/>
</dbReference>
<keyword evidence="3" id="KW-1185">Reference proteome</keyword>
<reference evidence="2 3" key="1">
    <citation type="submission" date="2016-04" db="EMBL/GenBank/DDBJ databases">
        <title>Draft genome sequence of freshwater magnetotactic bacteria Magnetospirillum marisnigri SP-1 and Magnetospirillum moscoviense BB-1.</title>
        <authorList>
            <person name="Koziaeva V."/>
            <person name="Dziuba M.V."/>
            <person name="Ivanov T.M."/>
            <person name="Kuznetsov B."/>
            <person name="Grouzdev D.S."/>
        </authorList>
    </citation>
    <scope>NUCLEOTIDE SEQUENCE [LARGE SCALE GENOMIC DNA]</scope>
    <source>
        <strain evidence="2 3">SP-1</strain>
    </source>
</reference>
<accession>A0A178MXB8</accession>
<protein>
    <recommendedName>
        <fullName evidence="1">DUF1653 domain-containing protein</fullName>
    </recommendedName>
</protein>
<dbReference type="Pfam" id="PF07866">
    <property type="entry name" value="DUF1653"/>
    <property type="match status" value="1"/>
</dbReference>
<dbReference type="AlphaFoldDB" id="A0A178MXB8"/>
<gene>
    <name evidence="2" type="ORF">A6A04_13260</name>
</gene>
<organism evidence="2 3">
    <name type="scientific">Paramagnetospirillum marisnigri</name>
    <dbReference type="NCBI Taxonomy" id="1285242"/>
    <lineage>
        <taxon>Bacteria</taxon>
        <taxon>Pseudomonadati</taxon>
        <taxon>Pseudomonadota</taxon>
        <taxon>Alphaproteobacteria</taxon>
        <taxon>Rhodospirillales</taxon>
        <taxon>Magnetospirillaceae</taxon>
        <taxon>Paramagnetospirillum</taxon>
    </lineage>
</organism>
<evidence type="ECO:0000259" key="1">
    <source>
        <dbReference type="Pfam" id="PF07866"/>
    </source>
</evidence>
<name>A0A178MXB8_9PROT</name>
<evidence type="ECO:0000313" key="3">
    <source>
        <dbReference type="Proteomes" id="UP000078428"/>
    </source>
</evidence>
<sequence length="79" mass="9018">MYRRDDGWQPTHRHYKGNLYRLISKATHSETGEVMAVYDNAEGRVWVRPLAMFEQRLGDGSARFDPLPIAPTDGTDPAQ</sequence>
<evidence type="ECO:0000313" key="2">
    <source>
        <dbReference type="EMBL" id="OAN53962.1"/>
    </source>
</evidence>
<dbReference type="InterPro" id="IPR023387">
    <property type="entry name" value="DUF1653-like_dom"/>
</dbReference>